<feature type="binding site" evidence="9">
    <location>
        <position position="349"/>
    </location>
    <ligand>
        <name>S-adenosyl-L-methionine</name>
        <dbReference type="ChEBI" id="CHEBI:59789"/>
    </ligand>
</feature>
<keyword evidence="15" id="KW-1185">Reference proteome</keyword>
<feature type="binding site" evidence="9">
    <location>
        <position position="163"/>
    </location>
    <ligand>
        <name>[4Fe-4S] cluster</name>
        <dbReference type="ChEBI" id="CHEBI:49883"/>
    </ligand>
</feature>
<sequence length="441" mass="49447">MSRNRKLVNQSLELTVNQISVEGRGISSLEGKKVFVFGALENEKVQAKVIRQHSRYLETKLESVLEASEKRVEPICPHFGECGGCQMQHLSTEHQIEHKQKQLSKLLAHAEIVPSEWHETLTGSSTGYRYKARLGVRYVEKKGVVLVGFREAHSNKIVEMNSCAILHPTVGNLIDPLRQLISELAAFKDIPQIEVAAGDKEVALIFRILQPLIQADTDKLIAFAGEHHLSLYLQERGPESVKKIWPNQEETLSYRLMDGAITMHFKPLDFTQINPVINNQMVRQALDWLQVSEHDTVLDLFCGLGNFSLPLAQKAKAVVGVEGDAQMTAKASMNAASNQISNACFYEANLFEDCSKAPWFTIAHNKVLLDPPRLGAAAVVENIEKLAPESILYVSCDMNTFVRDAAVLVHQKKYKLEKVAIMDMFPHTKHIETMGLFVLEK</sequence>
<feature type="binding site" evidence="9 10">
    <location>
        <position position="322"/>
    </location>
    <ligand>
        <name>S-adenosyl-L-methionine</name>
        <dbReference type="ChEBI" id="CHEBI:59789"/>
    </ligand>
</feature>
<dbReference type="Gene3D" id="3.40.50.150">
    <property type="entry name" value="Vaccinia Virus protein VP39"/>
    <property type="match status" value="1"/>
</dbReference>
<dbReference type="PANTHER" id="PTHR11061:SF49">
    <property type="entry name" value="23S RRNA (URACIL(1939)-C(5))-METHYLTRANSFERASE RLMD"/>
    <property type="match status" value="1"/>
</dbReference>
<dbReference type="Proteomes" id="UP000051494">
    <property type="component" value="Unassembled WGS sequence"/>
</dbReference>
<evidence type="ECO:0000313" key="14">
    <source>
        <dbReference type="EMBL" id="MCS5708297.1"/>
    </source>
</evidence>
<dbReference type="GO" id="GO:0005506">
    <property type="term" value="F:iron ion binding"/>
    <property type="evidence" value="ECO:0007669"/>
    <property type="project" value="UniProtKB-UniRule"/>
</dbReference>
<dbReference type="SUPFAM" id="SSF53335">
    <property type="entry name" value="S-adenosyl-L-methionine-dependent methyltransferases"/>
    <property type="match status" value="1"/>
</dbReference>
<keyword evidence="7 9" id="KW-0408">Iron</keyword>
<keyword evidence="8 9" id="KW-0411">Iron-sulfur</keyword>
<dbReference type="NCBIfam" id="NF009639">
    <property type="entry name" value="PRK13168.1"/>
    <property type="match status" value="1"/>
</dbReference>
<evidence type="ECO:0000256" key="3">
    <source>
        <dbReference type="ARBA" id="ARBA00022603"/>
    </source>
</evidence>
<dbReference type="PANTHER" id="PTHR11061">
    <property type="entry name" value="RNA M5U METHYLTRANSFERASE"/>
    <property type="match status" value="1"/>
</dbReference>
<dbReference type="GO" id="GO:0003723">
    <property type="term" value="F:RNA binding"/>
    <property type="evidence" value="ECO:0007669"/>
    <property type="project" value="InterPro"/>
</dbReference>
<dbReference type="InterPro" id="IPR029063">
    <property type="entry name" value="SAM-dependent_MTases_sf"/>
</dbReference>
<dbReference type="Pfam" id="PF01938">
    <property type="entry name" value="TRAM"/>
    <property type="match status" value="1"/>
</dbReference>
<dbReference type="InterPro" id="IPR002792">
    <property type="entry name" value="TRAM_dom"/>
</dbReference>
<dbReference type="Pfam" id="PF05958">
    <property type="entry name" value="tRNA_U5-meth_tr"/>
    <property type="match status" value="1"/>
</dbReference>
<evidence type="ECO:0000256" key="11">
    <source>
        <dbReference type="PROSITE-ProRule" id="PRU10015"/>
    </source>
</evidence>
<evidence type="ECO:0000256" key="1">
    <source>
        <dbReference type="ARBA" id="ARBA00022485"/>
    </source>
</evidence>
<dbReference type="Gene3D" id="2.40.50.1070">
    <property type="match status" value="1"/>
</dbReference>
<feature type="active site" description="Nucleophile" evidence="9 10">
    <location>
        <position position="396"/>
    </location>
</feature>
<dbReference type="PROSITE" id="PS01231">
    <property type="entry name" value="TRMA_2"/>
    <property type="match status" value="1"/>
</dbReference>
<evidence type="ECO:0000256" key="8">
    <source>
        <dbReference type="ARBA" id="ARBA00023014"/>
    </source>
</evidence>
<proteinExistence type="inferred from homology"/>
<dbReference type="PROSITE" id="PS51687">
    <property type="entry name" value="SAM_MT_RNA_M5U"/>
    <property type="match status" value="1"/>
</dbReference>
<evidence type="ECO:0000256" key="5">
    <source>
        <dbReference type="ARBA" id="ARBA00022691"/>
    </source>
</evidence>
<evidence type="ECO:0000313" key="13">
    <source>
        <dbReference type="EMBL" id="KRG20125.1"/>
    </source>
</evidence>
<dbReference type="NCBIfam" id="TIGR00479">
    <property type="entry name" value="rumA"/>
    <property type="match status" value="1"/>
</dbReference>
<keyword evidence="3 9" id="KW-0489">Methyltransferase</keyword>
<feature type="active site" evidence="11">
    <location>
        <position position="396"/>
    </location>
</feature>
<feature type="binding site" evidence="9">
    <location>
        <position position="306"/>
    </location>
    <ligand>
        <name>S-adenosyl-L-methionine</name>
        <dbReference type="ChEBI" id="CHEBI:59789"/>
    </ligand>
</feature>
<dbReference type="OrthoDB" id="9804590at2"/>
<dbReference type="Gene3D" id="2.40.50.140">
    <property type="entry name" value="Nucleic acid-binding proteins"/>
    <property type="match status" value="1"/>
</dbReference>
<evidence type="ECO:0000256" key="6">
    <source>
        <dbReference type="ARBA" id="ARBA00022723"/>
    </source>
</evidence>
<feature type="binding site" evidence="9 10">
    <location>
        <position position="370"/>
    </location>
    <ligand>
        <name>S-adenosyl-L-methionine</name>
        <dbReference type="ChEBI" id="CHEBI:59789"/>
    </ligand>
</feature>
<dbReference type="GO" id="GO:0051539">
    <property type="term" value="F:4 iron, 4 sulfur cluster binding"/>
    <property type="evidence" value="ECO:0007669"/>
    <property type="project" value="UniProtKB-KW"/>
</dbReference>
<dbReference type="EMBL" id="LKHV02000001">
    <property type="protein sequence ID" value="MCS5708297.1"/>
    <property type="molecule type" value="Genomic_DNA"/>
</dbReference>
<feature type="binding site" evidence="9">
    <location>
        <position position="82"/>
    </location>
    <ligand>
        <name>[4Fe-4S] cluster</name>
        <dbReference type="ChEBI" id="CHEBI:49883"/>
    </ligand>
</feature>
<reference evidence="14" key="3">
    <citation type="submission" date="2021-06" db="EMBL/GenBank/DDBJ databases">
        <title>Genomic Description and Analysis of Intracellular Bacteria, Candidatus Berkiella cookevillensis and Candidatus Berkiella aquae.</title>
        <authorList>
            <person name="Kidane D.T."/>
            <person name="Mehari Y.T."/>
            <person name="Rice F.C."/>
            <person name="Arivett B.A."/>
            <person name="Farone A.L."/>
            <person name="Berk S.G."/>
            <person name="Farone M.B."/>
        </authorList>
    </citation>
    <scope>NUCLEOTIDE SEQUENCE</scope>
    <source>
        <strain evidence="14">CC99</strain>
    </source>
</reference>
<feature type="binding site" evidence="9 10">
    <location>
        <position position="301"/>
    </location>
    <ligand>
        <name>S-adenosyl-L-methionine</name>
        <dbReference type="ChEBI" id="CHEBI:59789"/>
    </ligand>
</feature>
<protein>
    <recommendedName>
        <fullName evidence="9">23S rRNA (uracil(1939)-C(5))-methyltransferase RlmD</fullName>
        <ecNumber evidence="9">2.1.1.190</ecNumber>
    </recommendedName>
    <alternativeName>
        <fullName evidence="9">23S rRNA(m5U1939)-methyltransferase</fullName>
    </alternativeName>
</protein>
<accession>A0A0Q9YHM9</accession>
<dbReference type="CDD" id="cd02440">
    <property type="entry name" value="AdoMet_MTases"/>
    <property type="match status" value="1"/>
</dbReference>
<dbReference type="GO" id="GO:0070041">
    <property type="term" value="F:rRNA (uridine-C5-)-methyltransferase activity"/>
    <property type="evidence" value="ECO:0007669"/>
    <property type="project" value="UniProtKB-UniRule"/>
</dbReference>
<comment type="caution">
    <text evidence="13">The sequence shown here is derived from an EMBL/GenBank/DDBJ whole genome shotgun (WGS) entry which is preliminary data.</text>
</comment>
<evidence type="ECO:0000256" key="2">
    <source>
        <dbReference type="ARBA" id="ARBA00022552"/>
    </source>
</evidence>
<gene>
    <name evidence="13" type="primary">rlmD_1</name>
    <name evidence="9 14" type="synonym">rlmD</name>
    <name evidence="13" type="ORF">CC99x_00346</name>
    <name evidence="14" type="ORF">CC99x_005200</name>
</gene>
<keyword evidence="2 9" id="KW-0698">rRNA processing</keyword>
<organism evidence="13">
    <name type="scientific">Candidatus Berkiella cookevillensis</name>
    <dbReference type="NCBI Taxonomy" id="437022"/>
    <lineage>
        <taxon>Bacteria</taxon>
        <taxon>Pseudomonadati</taxon>
        <taxon>Pseudomonadota</taxon>
        <taxon>Gammaproteobacteria</taxon>
        <taxon>Candidatus Berkiellales</taxon>
        <taxon>Candidatus Berkiellaceae</taxon>
        <taxon>Candidatus Berkiella</taxon>
    </lineage>
</organism>
<dbReference type="InterPro" id="IPR030391">
    <property type="entry name" value="MeTrfase_TrmA_CS"/>
</dbReference>
<evidence type="ECO:0000256" key="10">
    <source>
        <dbReference type="PROSITE-ProRule" id="PRU01024"/>
    </source>
</evidence>
<feature type="binding site" evidence="9 10">
    <location>
        <position position="272"/>
    </location>
    <ligand>
        <name>S-adenosyl-L-methionine</name>
        <dbReference type="ChEBI" id="CHEBI:59789"/>
    </ligand>
</feature>
<dbReference type="RefSeq" id="WP_057622996.1">
    <property type="nucleotide sequence ID" value="NZ_LKHV02000001.1"/>
</dbReference>
<feature type="binding site" evidence="9">
    <location>
        <position position="76"/>
    </location>
    <ligand>
        <name>[4Fe-4S] cluster</name>
        <dbReference type="ChEBI" id="CHEBI:49883"/>
    </ligand>
</feature>
<dbReference type="EMBL" id="LKHV01000001">
    <property type="protein sequence ID" value="KRG20125.1"/>
    <property type="molecule type" value="Genomic_DNA"/>
</dbReference>
<feature type="binding site" evidence="9">
    <location>
        <position position="85"/>
    </location>
    <ligand>
        <name>[4Fe-4S] cluster</name>
        <dbReference type="ChEBI" id="CHEBI:49883"/>
    </ligand>
</feature>
<dbReference type="AlphaFoldDB" id="A0A0Q9YHM9"/>
<dbReference type="FunFam" id="2.40.50.140:FF:000097">
    <property type="entry name" value="23S rRNA (uracil(1939)-C(5))-methyltransferase RlmD"/>
    <property type="match status" value="1"/>
</dbReference>
<name>A0A0Q9YHM9_9GAMM</name>
<keyword evidence="6 9" id="KW-0479">Metal-binding</keyword>
<evidence type="ECO:0000313" key="15">
    <source>
        <dbReference type="Proteomes" id="UP000051494"/>
    </source>
</evidence>
<evidence type="ECO:0000256" key="9">
    <source>
        <dbReference type="HAMAP-Rule" id="MF_01010"/>
    </source>
</evidence>
<feature type="domain" description="TRAM" evidence="12">
    <location>
        <begin position="5"/>
        <end position="63"/>
    </location>
</feature>
<dbReference type="SUPFAM" id="SSF50249">
    <property type="entry name" value="Nucleic acid-binding proteins"/>
    <property type="match status" value="1"/>
</dbReference>
<dbReference type="InterPro" id="IPR012340">
    <property type="entry name" value="NA-bd_OB-fold"/>
</dbReference>
<comment type="function">
    <text evidence="9">Catalyzes the formation of 5-methyl-uridine at position 1939 (m5U1939) in 23S rRNA.</text>
</comment>
<dbReference type="EC" id="2.1.1.190" evidence="9"/>
<comment type="similarity">
    <text evidence="9">Belongs to the class I-like SAM-binding methyltransferase superfamily. RNA M5U methyltransferase family. RlmD subfamily.</text>
</comment>
<dbReference type="PATRIC" id="fig|1590042.3.peg.363"/>
<keyword evidence="4 9" id="KW-0808">Transferase</keyword>
<dbReference type="STRING" id="437022.CC99x_00346"/>
<evidence type="ECO:0000259" key="12">
    <source>
        <dbReference type="PROSITE" id="PS50926"/>
    </source>
</evidence>
<dbReference type="InterPro" id="IPR030390">
    <property type="entry name" value="MeTrfase_TrmA_AS"/>
</dbReference>
<evidence type="ECO:0000256" key="7">
    <source>
        <dbReference type="ARBA" id="ARBA00023004"/>
    </source>
</evidence>
<dbReference type="InterPro" id="IPR001566">
    <property type="entry name" value="23S_rRNA_MeTrfase_RlmD"/>
</dbReference>
<dbReference type="PROSITE" id="PS50926">
    <property type="entry name" value="TRAM"/>
    <property type="match status" value="1"/>
</dbReference>
<dbReference type="GO" id="GO:0070475">
    <property type="term" value="P:rRNA base methylation"/>
    <property type="evidence" value="ECO:0007669"/>
    <property type="project" value="TreeGrafter"/>
</dbReference>
<keyword evidence="1 9" id="KW-0004">4Fe-4S</keyword>
<dbReference type="InterPro" id="IPR010280">
    <property type="entry name" value="U5_MeTrfase_fam"/>
</dbReference>
<evidence type="ECO:0000256" key="4">
    <source>
        <dbReference type="ARBA" id="ARBA00022679"/>
    </source>
</evidence>
<keyword evidence="5 9" id="KW-0949">S-adenosyl-L-methionine</keyword>
<comment type="catalytic activity">
    <reaction evidence="9">
        <text>uridine(1939) in 23S rRNA + S-adenosyl-L-methionine = 5-methyluridine(1939) in 23S rRNA + S-adenosyl-L-homocysteine + H(+)</text>
        <dbReference type="Rhea" id="RHEA:42908"/>
        <dbReference type="Rhea" id="RHEA-COMP:10278"/>
        <dbReference type="Rhea" id="RHEA-COMP:10279"/>
        <dbReference type="ChEBI" id="CHEBI:15378"/>
        <dbReference type="ChEBI" id="CHEBI:57856"/>
        <dbReference type="ChEBI" id="CHEBI:59789"/>
        <dbReference type="ChEBI" id="CHEBI:65315"/>
        <dbReference type="ChEBI" id="CHEBI:74447"/>
        <dbReference type="EC" id="2.1.1.190"/>
    </reaction>
</comment>
<dbReference type="PROSITE" id="PS01230">
    <property type="entry name" value="TRMA_1"/>
    <property type="match status" value="1"/>
</dbReference>
<dbReference type="HAMAP" id="MF_01010">
    <property type="entry name" value="23SrRNA_methyltr_RlmD"/>
    <property type="match status" value="1"/>
</dbReference>
<reference evidence="14" key="2">
    <citation type="journal article" date="2016" name="Genome Announc.">
        <title>Draft Genome Sequences of Two Novel Amoeba-Resistant Intranuclear Bacteria, 'Candidatus Berkiella cookevillensis' and 'Candidatus Berkiella aquae'.</title>
        <authorList>
            <person name="Mehari Y.T."/>
            <person name="Arivett B.A."/>
            <person name="Farone A.L."/>
            <person name="Gunderson J.H."/>
            <person name="Farone M.B."/>
        </authorList>
    </citation>
    <scope>NUCLEOTIDE SEQUENCE</scope>
    <source>
        <strain evidence="14">CC99</strain>
    </source>
</reference>
<reference evidence="13" key="1">
    <citation type="submission" date="2015-09" db="EMBL/GenBank/DDBJ databases">
        <title>Draft Genome Sequences of Two Novel Amoeba-resistant Intranuclear Bacteria, Candidatus Berkiella cookevillensis and Candidatus Berkiella aquae.</title>
        <authorList>
            <person name="Mehari Y.T."/>
            <person name="Arivett B.A."/>
            <person name="Farone A.L."/>
            <person name="Gunderson J.H."/>
            <person name="Farone M.B."/>
        </authorList>
    </citation>
    <scope>NUCLEOTIDE SEQUENCE [LARGE SCALE GENOMIC DNA]</scope>
    <source>
        <strain evidence="13">CC99</strain>
    </source>
</reference>